<dbReference type="AlphaFoldDB" id="A0A9N8EBG5"/>
<dbReference type="PANTHER" id="PTHR11266:SF121">
    <property type="entry name" value="OS09G0315000 PROTEIN"/>
    <property type="match status" value="1"/>
</dbReference>
<dbReference type="GO" id="GO:0016020">
    <property type="term" value="C:membrane"/>
    <property type="evidence" value="ECO:0007669"/>
    <property type="project" value="UniProtKB-SubCell"/>
</dbReference>
<dbReference type="PANTHER" id="PTHR11266">
    <property type="entry name" value="PEROXISOMAL MEMBRANE PROTEIN 2, PXMP2 MPV17"/>
    <property type="match status" value="1"/>
</dbReference>
<comment type="subcellular location">
    <subcellularLocation>
        <location evidence="1">Membrane</location>
        <topology evidence="1">Multi-pass membrane protein</topology>
    </subcellularLocation>
</comment>
<keyword evidence="7" id="KW-0732">Signal</keyword>
<dbReference type="Proteomes" id="UP001153069">
    <property type="component" value="Unassembled WGS sequence"/>
</dbReference>
<organism evidence="8 9">
    <name type="scientific">Seminavis robusta</name>
    <dbReference type="NCBI Taxonomy" id="568900"/>
    <lineage>
        <taxon>Eukaryota</taxon>
        <taxon>Sar</taxon>
        <taxon>Stramenopiles</taxon>
        <taxon>Ochrophyta</taxon>
        <taxon>Bacillariophyta</taxon>
        <taxon>Bacillariophyceae</taxon>
        <taxon>Bacillariophycidae</taxon>
        <taxon>Naviculales</taxon>
        <taxon>Naviculaceae</taxon>
        <taxon>Seminavis</taxon>
    </lineage>
</organism>
<protein>
    <submittedName>
        <fullName evidence="8">Mpv17 / PMP22 family</fullName>
    </submittedName>
</protein>
<evidence type="ECO:0000256" key="3">
    <source>
        <dbReference type="ARBA" id="ARBA00022692"/>
    </source>
</evidence>
<dbReference type="InterPro" id="IPR007248">
    <property type="entry name" value="Mpv17_PMP22"/>
</dbReference>
<evidence type="ECO:0000256" key="5">
    <source>
        <dbReference type="ARBA" id="ARBA00023136"/>
    </source>
</evidence>
<evidence type="ECO:0000256" key="6">
    <source>
        <dbReference type="RuleBase" id="RU363053"/>
    </source>
</evidence>
<sequence length="304" mass="33228">MMRFASFLGLLLLVARCVLGLAPTSNHHAGVSSSRSISPVAKVGYQALTMSSTSYGPMTILEDKPQLMIGGGRGYRNLLVDADELAFRRDNGSAQKKLALKCLGGYTAVVLLSFALRKLPLVLASLPYYYQAYPLLAGMATCGVKSAIADGLSQVQQSSKTATTSMCLRRNLSALTYGSTILGLGGKMAYTELFPRIFAANSGLMGAAGRCALDNFVFAPLIWLPGAYLVKALYFRLPVRESVLQKYTQDVRNENLLLKYWSLWVPAQLVNFSLMPKHLQVPFTAGIGFLWFLILSRLTYKKEA</sequence>
<evidence type="ECO:0000256" key="1">
    <source>
        <dbReference type="ARBA" id="ARBA00004141"/>
    </source>
</evidence>
<evidence type="ECO:0000256" key="7">
    <source>
        <dbReference type="SAM" id="SignalP"/>
    </source>
</evidence>
<comment type="caution">
    <text evidence="6">Lacks conserved residue(s) required for the propagation of feature annotation.</text>
</comment>
<dbReference type="EMBL" id="CAICTM010000707">
    <property type="protein sequence ID" value="CAB9515329.1"/>
    <property type="molecule type" value="Genomic_DNA"/>
</dbReference>
<evidence type="ECO:0000256" key="2">
    <source>
        <dbReference type="ARBA" id="ARBA00006824"/>
    </source>
</evidence>
<proteinExistence type="inferred from homology"/>
<feature type="transmembrane region" description="Helical" evidence="6">
    <location>
        <begin position="281"/>
        <end position="300"/>
    </location>
</feature>
<keyword evidence="5 6" id="KW-0472">Membrane</keyword>
<comment type="caution">
    <text evidence="8">The sequence shown here is derived from an EMBL/GenBank/DDBJ whole genome shotgun (WGS) entry which is preliminary data.</text>
</comment>
<evidence type="ECO:0000256" key="4">
    <source>
        <dbReference type="ARBA" id="ARBA00022989"/>
    </source>
</evidence>
<keyword evidence="3 6" id="KW-0812">Transmembrane</keyword>
<evidence type="ECO:0000313" key="8">
    <source>
        <dbReference type="EMBL" id="CAB9515329.1"/>
    </source>
</evidence>
<accession>A0A9N8EBG5</accession>
<gene>
    <name evidence="8" type="ORF">SEMRO_708_G190730.1</name>
</gene>
<feature type="chain" id="PRO_5040279710" evidence="7">
    <location>
        <begin position="21"/>
        <end position="304"/>
    </location>
</feature>
<feature type="signal peptide" evidence="7">
    <location>
        <begin position="1"/>
        <end position="20"/>
    </location>
</feature>
<dbReference type="OrthoDB" id="430207at2759"/>
<keyword evidence="4 6" id="KW-1133">Transmembrane helix</keyword>
<dbReference type="GO" id="GO:0005737">
    <property type="term" value="C:cytoplasm"/>
    <property type="evidence" value="ECO:0007669"/>
    <property type="project" value="TreeGrafter"/>
</dbReference>
<evidence type="ECO:0000313" key="9">
    <source>
        <dbReference type="Proteomes" id="UP001153069"/>
    </source>
</evidence>
<keyword evidence="9" id="KW-1185">Reference proteome</keyword>
<name>A0A9N8EBG5_9STRA</name>
<reference evidence="8" key="1">
    <citation type="submission" date="2020-06" db="EMBL/GenBank/DDBJ databases">
        <authorList>
            <consortium name="Plant Systems Biology data submission"/>
        </authorList>
    </citation>
    <scope>NUCLEOTIDE SEQUENCE</scope>
    <source>
        <strain evidence="8">D6</strain>
    </source>
</reference>
<dbReference type="Pfam" id="PF04117">
    <property type="entry name" value="Mpv17_PMP22"/>
    <property type="match status" value="1"/>
</dbReference>
<comment type="similarity">
    <text evidence="2 6">Belongs to the peroxisomal membrane protein PXMP2/4 family.</text>
</comment>